<gene>
    <name evidence="2" type="ORF">T459_02233</name>
</gene>
<sequence>MSRSSKYKQAEQADTDRADKQNKQFSSKNLIVLVEKTISRVGHLSDLETEDNSAALVNWEDPLMSKRLLRKKIMMSLDVTRDDETPSRYSQPIAATPGSWANNASEYFIKIKKTNN</sequence>
<accession>A0A2G3AJC5</accession>
<evidence type="ECO:0000256" key="1">
    <source>
        <dbReference type="SAM" id="MobiDB-lite"/>
    </source>
</evidence>
<feature type="region of interest" description="Disordered" evidence="1">
    <location>
        <begin position="1"/>
        <end position="22"/>
    </location>
</feature>
<evidence type="ECO:0000313" key="2">
    <source>
        <dbReference type="EMBL" id="PHT94351.1"/>
    </source>
</evidence>
<protein>
    <submittedName>
        <fullName evidence="2">Uncharacterized protein</fullName>
    </submittedName>
</protein>
<dbReference type="Proteomes" id="UP000222542">
    <property type="component" value="Unassembled WGS sequence"/>
</dbReference>
<dbReference type="PANTHER" id="PTHR46871:SF1">
    <property type="entry name" value="BROMO-ADJACENT HOMOLOGY (BAH) DOMAIN-CONTAINING PROTEIN"/>
    <property type="match status" value="1"/>
</dbReference>
<reference evidence="2 3" key="1">
    <citation type="journal article" date="2014" name="Nat. Genet.">
        <title>Genome sequence of the hot pepper provides insights into the evolution of pungency in Capsicum species.</title>
        <authorList>
            <person name="Kim S."/>
            <person name="Park M."/>
            <person name="Yeom S.I."/>
            <person name="Kim Y.M."/>
            <person name="Lee J.M."/>
            <person name="Lee H.A."/>
            <person name="Seo E."/>
            <person name="Choi J."/>
            <person name="Cheong K."/>
            <person name="Kim K.T."/>
            <person name="Jung K."/>
            <person name="Lee G.W."/>
            <person name="Oh S.K."/>
            <person name="Bae C."/>
            <person name="Kim S.B."/>
            <person name="Lee H.Y."/>
            <person name="Kim S.Y."/>
            <person name="Kim M.S."/>
            <person name="Kang B.C."/>
            <person name="Jo Y.D."/>
            <person name="Yang H.B."/>
            <person name="Jeong H.J."/>
            <person name="Kang W.H."/>
            <person name="Kwon J.K."/>
            <person name="Shin C."/>
            <person name="Lim J.Y."/>
            <person name="Park J.H."/>
            <person name="Huh J.H."/>
            <person name="Kim J.S."/>
            <person name="Kim B.D."/>
            <person name="Cohen O."/>
            <person name="Paran I."/>
            <person name="Suh M.C."/>
            <person name="Lee S.B."/>
            <person name="Kim Y.K."/>
            <person name="Shin Y."/>
            <person name="Noh S.J."/>
            <person name="Park J."/>
            <person name="Seo Y.S."/>
            <person name="Kwon S.Y."/>
            <person name="Kim H.A."/>
            <person name="Park J.M."/>
            <person name="Kim H.J."/>
            <person name="Choi S.B."/>
            <person name="Bosland P.W."/>
            <person name="Reeves G."/>
            <person name="Jo S.H."/>
            <person name="Lee B.W."/>
            <person name="Cho H.T."/>
            <person name="Choi H.S."/>
            <person name="Lee M.S."/>
            <person name="Yu Y."/>
            <person name="Do Choi Y."/>
            <person name="Park B.S."/>
            <person name="van Deynze A."/>
            <person name="Ashrafi H."/>
            <person name="Hill T."/>
            <person name="Kim W.T."/>
            <person name="Pai H.S."/>
            <person name="Ahn H.K."/>
            <person name="Yeam I."/>
            <person name="Giovannoni J.J."/>
            <person name="Rose J.K."/>
            <person name="Sorensen I."/>
            <person name="Lee S.J."/>
            <person name="Kim R.W."/>
            <person name="Choi I.Y."/>
            <person name="Choi B.S."/>
            <person name="Lim J.S."/>
            <person name="Lee Y.H."/>
            <person name="Choi D."/>
        </authorList>
    </citation>
    <scope>NUCLEOTIDE SEQUENCE [LARGE SCALE GENOMIC DNA]</scope>
    <source>
        <strain evidence="3">cv. CM334</strain>
    </source>
</reference>
<comment type="caution">
    <text evidence="2">The sequence shown here is derived from an EMBL/GenBank/DDBJ whole genome shotgun (WGS) entry which is preliminary data.</text>
</comment>
<proteinExistence type="predicted"/>
<dbReference type="PANTHER" id="PTHR46871">
    <property type="entry name" value="BROMO-ADJACENT HOMOLOGY (BAH) DOMAIN-CONTAINING PROTEIN"/>
    <property type="match status" value="1"/>
</dbReference>
<dbReference type="AlphaFoldDB" id="A0A2G3AJC5"/>
<name>A0A2G3AJC5_CAPAN</name>
<dbReference type="Gramene" id="PHT94351">
    <property type="protein sequence ID" value="PHT94351"/>
    <property type="gene ID" value="T459_02233"/>
</dbReference>
<keyword evidence="3" id="KW-1185">Reference proteome</keyword>
<feature type="compositionally biased region" description="Basic and acidic residues" evidence="1">
    <location>
        <begin position="8"/>
        <end position="22"/>
    </location>
</feature>
<evidence type="ECO:0000313" key="3">
    <source>
        <dbReference type="Proteomes" id="UP000222542"/>
    </source>
</evidence>
<reference evidence="2 3" key="2">
    <citation type="journal article" date="2017" name="Genome Biol.">
        <title>New reference genome sequences of hot pepper reveal the massive evolution of plant disease-resistance genes by retroduplication.</title>
        <authorList>
            <person name="Kim S."/>
            <person name="Park J."/>
            <person name="Yeom S.I."/>
            <person name="Kim Y.M."/>
            <person name="Seo E."/>
            <person name="Kim K.T."/>
            <person name="Kim M.S."/>
            <person name="Lee J.M."/>
            <person name="Cheong K."/>
            <person name="Shin H.S."/>
            <person name="Kim S.B."/>
            <person name="Han K."/>
            <person name="Lee J."/>
            <person name="Park M."/>
            <person name="Lee H.A."/>
            <person name="Lee H.Y."/>
            <person name="Lee Y."/>
            <person name="Oh S."/>
            <person name="Lee J.H."/>
            <person name="Choi E."/>
            <person name="Choi E."/>
            <person name="Lee S.E."/>
            <person name="Jeon J."/>
            <person name="Kim H."/>
            <person name="Choi G."/>
            <person name="Song H."/>
            <person name="Lee J."/>
            <person name="Lee S.C."/>
            <person name="Kwon J.K."/>
            <person name="Lee H.Y."/>
            <person name="Koo N."/>
            <person name="Hong Y."/>
            <person name="Kim R.W."/>
            <person name="Kang W.H."/>
            <person name="Huh J.H."/>
            <person name="Kang B.C."/>
            <person name="Yang T.J."/>
            <person name="Lee Y.H."/>
            <person name="Bennetzen J.L."/>
            <person name="Choi D."/>
        </authorList>
    </citation>
    <scope>NUCLEOTIDE SEQUENCE [LARGE SCALE GENOMIC DNA]</scope>
    <source>
        <strain evidence="3">cv. CM334</strain>
    </source>
</reference>
<organism evidence="2 3">
    <name type="scientific">Capsicum annuum</name>
    <name type="common">Capsicum pepper</name>
    <dbReference type="NCBI Taxonomy" id="4072"/>
    <lineage>
        <taxon>Eukaryota</taxon>
        <taxon>Viridiplantae</taxon>
        <taxon>Streptophyta</taxon>
        <taxon>Embryophyta</taxon>
        <taxon>Tracheophyta</taxon>
        <taxon>Spermatophyta</taxon>
        <taxon>Magnoliopsida</taxon>
        <taxon>eudicotyledons</taxon>
        <taxon>Gunneridae</taxon>
        <taxon>Pentapetalae</taxon>
        <taxon>asterids</taxon>
        <taxon>lamiids</taxon>
        <taxon>Solanales</taxon>
        <taxon>Solanaceae</taxon>
        <taxon>Solanoideae</taxon>
        <taxon>Capsiceae</taxon>
        <taxon>Capsicum</taxon>
    </lineage>
</organism>
<dbReference type="EMBL" id="AYRZ02000001">
    <property type="protein sequence ID" value="PHT94351.1"/>
    <property type="molecule type" value="Genomic_DNA"/>
</dbReference>